<accession>A0A1M5F7R2</accession>
<dbReference type="EMBL" id="FQUE01000018">
    <property type="protein sequence ID" value="SHF87545.1"/>
    <property type="molecule type" value="Genomic_DNA"/>
</dbReference>
<gene>
    <name evidence="1" type="ORF">SAMN05444339_1181</name>
</gene>
<dbReference type="AlphaFoldDB" id="A0A1M5F7R2"/>
<reference evidence="2" key="1">
    <citation type="submission" date="2016-11" db="EMBL/GenBank/DDBJ databases">
        <authorList>
            <person name="Varghese N."/>
            <person name="Submissions S."/>
        </authorList>
    </citation>
    <scope>NUCLEOTIDE SEQUENCE [LARGE SCALE GENOMIC DNA]</scope>
    <source>
        <strain evidence="2">DSM 29326</strain>
    </source>
</reference>
<evidence type="ECO:0000313" key="2">
    <source>
        <dbReference type="Proteomes" id="UP000183987"/>
    </source>
</evidence>
<sequence>MMNMMNGPMTGSTMAGCGAAMLLAGAFLILGVLALVKYLRQVG</sequence>
<organism evidence="1 2">
    <name type="scientific">Loktanella atrilutea</name>
    <dbReference type="NCBI Taxonomy" id="366533"/>
    <lineage>
        <taxon>Bacteria</taxon>
        <taxon>Pseudomonadati</taxon>
        <taxon>Pseudomonadota</taxon>
        <taxon>Alphaproteobacteria</taxon>
        <taxon>Rhodobacterales</taxon>
        <taxon>Roseobacteraceae</taxon>
        <taxon>Loktanella</taxon>
    </lineage>
</organism>
<protein>
    <submittedName>
        <fullName evidence="1">Uncharacterized protein</fullName>
    </submittedName>
</protein>
<proteinExistence type="predicted"/>
<dbReference type="Proteomes" id="UP000183987">
    <property type="component" value="Unassembled WGS sequence"/>
</dbReference>
<keyword evidence="2" id="KW-1185">Reference proteome</keyword>
<evidence type="ECO:0000313" key="1">
    <source>
        <dbReference type="EMBL" id="SHF87545.1"/>
    </source>
</evidence>
<name>A0A1M5F7R2_LOKAT</name>